<reference evidence="1 2" key="1">
    <citation type="submission" date="2016-02" db="EMBL/GenBank/DDBJ databases">
        <title>Complete genome sequence of Pseudomonas azotoformans S4.</title>
        <authorList>
            <person name="Fang Y."/>
            <person name="Wu L."/>
            <person name="Feng G."/>
        </authorList>
    </citation>
    <scope>NUCLEOTIDE SEQUENCE [LARGE SCALE GENOMIC DNA]</scope>
    <source>
        <strain evidence="1 2">S4</strain>
    </source>
</reference>
<organism evidence="1 2">
    <name type="scientific">Pseudomonas azotoformans</name>
    <dbReference type="NCBI Taxonomy" id="47878"/>
    <lineage>
        <taxon>Bacteria</taxon>
        <taxon>Pseudomonadati</taxon>
        <taxon>Pseudomonadota</taxon>
        <taxon>Gammaproteobacteria</taxon>
        <taxon>Pseudomonadales</taxon>
        <taxon>Pseudomonadaceae</taxon>
        <taxon>Pseudomonas</taxon>
    </lineage>
</organism>
<name>A0A127I1B4_PSEAZ</name>
<evidence type="ECO:0000313" key="1">
    <source>
        <dbReference type="EMBL" id="AMN80350.1"/>
    </source>
</evidence>
<gene>
    <name evidence="1" type="ORF">AYR47_19420</name>
</gene>
<protein>
    <submittedName>
        <fullName evidence="1">Uncharacterized protein</fullName>
    </submittedName>
</protein>
<dbReference type="Proteomes" id="UP000070516">
    <property type="component" value="Chromosome"/>
</dbReference>
<dbReference type="KEGG" id="pazo:AYR47_19420"/>
<evidence type="ECO:0000313" key="2">
    <source>
        <dbReference type="Proteomes" id="UP000070516"/>
    </source>
</evidence>
<dbReference type="RefSeq" id="WP_061436383.1">
    <property type="nucleotide sequence ID" value="NZ_CP014546.1"/>
</dbReference>
<accession>A0A127I1B4</accession>
<dbReference type="AlphaFoldDB" id="A0A127I1B4"/>
<sequence>MSLLDEVIRSYALRKLTGMFEAFAEPAVGAQYRRNTQAIGRWLNQLQGSSPQQITHTLFKQMKEARRRGDVRRFNAQTVLLELLVDSNRALDLVNYSASLCAESNRHEGA</sequence>
<dbReference type="EMBL" id="CP014546">
    <property type="protein sequence ID" value="AMN80350.1"/>
    <property type="molecule type" value="Genomic_DNA"/>
</dbReference>
<proteinExistence type="predicted"/>